<feature type="region of interest" description="Disordered" evidence="1">
    <location>
        <begin position="74"/>
        <end position="290"/>
    </location>
</feature>
<keyword evidence="3" id="KW-1185">Reference proteome</keyword>
<evidence type="ECO:0000313" key="3">
    <source>
        <dbReference type="Proteomes" id="UP001224775"/>
    </source>
</evidence>
<feature type="compositionally biased region" description="Low complexity" evidence="1">
    <location>
        <begin position="1"/>
        <end position="17"/>
    </location>
</feature>
<feature type="compositionally biased region" description="Basic and acidic residues" evidence="1">
    <location>
        <begin position="131"/>
        <end position="143"/>
    </location>
</feature>
<sequence length="479" mass="54535">MQTETTASSTSTTTTPTMAFDETIDNLSRSTQSLLRTMRLDVVLLGSQQDESRCTLSKLEQDWEMLQKLLEEQAAKEREEEEEALKKNMEREQQDNANDDGNKKQQERKAPFRQFRRHSSIEWSEDGLSLEGKEEQTNNKEQEQQATRTLNLSDYSNPNSSNDKSTRTGLDHSNFDWGAAYDDMEEEDRKADQSGPMTLDSMLNQAKQNEVESGEGDGGDLPPIKRMFGWGRDKQRDDKVPTTNNSTTPTTTQSEPGPSFFGRRGNNKKQQHEGVDDAASTITVGTTSSSRNSFSWQTLFRWDGSNRSGGGGMIDEKLPSNNSTIPSSTEEETDLSDAIYTMQVKLRGCDSAASSLQQLVSYQKRQLTDLQHEKNRLKVLSEYEKLHAQSELKSLQAQVEGAQVERERKISMLKDAEKCRSIFIDKEEKLKEELECIRMELFMLNMQLENTGDGYDDDDELEEQNQKKVVFMDRRHSSV</sequence>
<evidence type="ECO:0000256" key="1">
    <source>
        <dbReference type="SAM" id="MobiDB-lite"/>
    </source>
</evidence>
<gene>
    <name evidence="2" type="ORF">QTG54_010883</name>
</gene>
<feature type="region of interest" description="Disordered" evidence="1">
    <location>
        <begin position="307"/>
        <end position="333"/>
    </location>
</feature>
<feature type="compositionally biased region" description="Polar residues" evidence="1">
    <location>
        <begin position="319"/>
        <end position="328"/>
    </location>
</feature>
<feature type="region of interest" description="Disordered" evidence="1">
    <location>
        <begin position="1"/>
        <end position="24"/>
    </location>
</feature>
<organism evidence="2 3">
    <name type="scientific">Skeletonema marinoi</name>
    <dbReference type="NCBI Taxonomy" id="267567"/>
    <lineage>
        <taxon>Eukaryota</taxon>
        <taxon>Sar</taxon>
        <taxon>Stramenopiles</taxon>
        <taxon>Ochrophyta</taxon>
        <taxon>Bacillariophyta</taxon>
        <taxon>Coscinodiscophyceae</taxon>
        <taxon>Thalassiosirophycidae</taxon>
        <taxon>Thalassiosirales</taxon>
        <taxon>Skeletonemataceae</taxon>
        <taxon>Skeletonema</taxon>
        <taxon>Skeletonema marinoi-dohrnii complex</taxon>
    </lineage>
</organism>
<feature type="compositionally biased region" description="Low complexity" evidence="1">
    <location>
        <begin position="241"/>
        <end position="252"/>
    </location>
</feature>
<reference evidence="2" key="1">
    <citation type="submission" date="2023-06" db="EMBL/GenBank/DDBJ databases">
        <title>Survivors Of The Sea: Transcriptome response of Skeletonema marinoi to long-term dormancy.</title>
        <authorList>
            <person name="Pinder M.I.M."/>
            <person name="Kourtchenko O."/>
            <person name="Robertson E.K."/>
            <person name="Larsson T."/>
            <person name="Maumus F."/>
            <person name="Osuna-Cruz C.M."/>
            <person name="Vancaester E."/>
            <person name="Stenow R."/>
            <person name="Vandepoele K."/>
            <person name="Ploug H."/>
            <person name="Bruchert V."/>
            <person name="Godhe A."/>
            <person name="Topel M."/>
        </authorList>
    </citation>
    <scope>NUCLEOTIDE SEQUENCE</scope>
    <source>
        <strain evidence="2">R05AC</strain>
    </source>
</reference>
<dbReference type="EMBL" id="JATAAI010000021">
    <property type="protein sequence ID" value="KAK1738214.1"/>
    <property type="molecule type" value="Genomic_DNA"/>
</dbReference>
<feature type="compositionally biased region" description="Basic and acidic residues" evidence="1">
    <location>
        <begin position="231"/>
        <end position="240"/>
    </location>
</feature>
<feature type="compositionally biased region" description="Basic and acidic residues" evidence="1">
    <location>
        <begin position="164"/>
        <end position="174"/>
    </location>
</feature>
<evidence type="ECO:0000313" key="2">
    <source>
        <dbReference type="EMBL" id="KAK1738214.1"/>
    </source>
</evidence>
<feature type="compositionally biased region" description="Polar residues" evidence="1">
    <location>
        <begin position="280"/>
        <end position="290"/>
    </location>
</feature>
<dbReference type="AlphaFoldDB" id="A0AAD8Y2Y4"/>
<feature type="compositionally biased region" description="Polar residues" evidence="1">
    <location>
        <begin position="146"/>
        <end position="163"/>
    </location>
</feature>
<dbReference type="Proteomes" id="UP001224775">
    <property type="component" value="Unassembled WGS sequence"/>
</dbReference>
<feature type="compositionally biased region" description="Basic and acidic residues" evidence="1">
    <location>
        <begin position="74"/>
        <end position="110"/>
    </location>
</feature>
<proteinExistence type="predicted"/>
<accession>A0AAD8Y2Y4</accession>
<comment type="caution">
    <text evidence="2">The sequence shown here is derived from an EMBL/GenBank/DDBJ whole genome shotgun (WGS) entry which is preliminary data.</text>
</comment>
<name>A0AAD8Y2Y4_9STRA</name>
<protein>
    <submittedName>
        <fullName evidence="2">Uncharacterized protein</fullName>
    </submittedName>
</protein>